<comment type="caution">
    <text evidence="1">The sequence shown here is derived from an EMBL/GenBank/DDBJ whole genome shotgun (WGS) entry which is preliminary data.</text>
</comment>
<evidence type="ECO:0000313" key="2">
    <source>
        <dbReference type="Proteomes" id="UP000665561"/>
    </source>
</evidence>
<dbReference type="SUPFAM" id="SSF54909">
    <property type="entry name" value="Dimeric alpha+beta barrel"/>
    <property type="match status" value="1"/>
</dbReference>
<name>A0ABW9Y0G0_9BACL</name>
<proteinExistence type="predicted"/>
<evidence type="ECO:0008006" key="3">
    <source>
        <dbReference type="Google" id="ProtNLM"/>
    </source>
</evidence>
<organism evidence="1 2">
    <name type="scientific">Paenibacillus glycinis</name>
    <dbReference type="NCBI Taxonomy" id="2697035"/>
    <lineage>
        <taxon>Bacteria</taxon>
        <taxon>Bacillati</taxon>
        <taxon>Bacillota</taxon>
        <taxon>Bacilli</taxon>
        <taxon>Bacillales</taxon>
        <taxon>Paenibacillaceae</taxon>
        <taxon>Paenibacillus</taxon>
    </lineage>
</organism>
<reference evidence="1 2" key="1">
    <citation type="submission" date="2020-01" db="EMBL/GenBank/DDBJ databases">
        <title>Paenibacillus soybeanensis sp. nov. isolated from the nodules of soybean (Glycine max(L.) Merr).</title>
        <authorList>
            <person name="Wang H."/>
        </authorList>
    </citation>
    <scope>NUCLEOTIDE SEQUENCE [LARGE SCALE GENOMIC DNA]</scope>
    <source>
        <strain evidence="1 2">T1</strain>
    </source>
</reference>
<dbReference type="InterPro" id="IPR011008">
    <property type="entry name" value="Dimeric_a/b-barrel"/>
</dbReference>
<keyword evidence="2" id="KW-1185">Reference proteome</keyword>
<accession>A0ABW9Y0G0</accession>
<protein>
    <recommendedName>
        <fullName evidence="3">NIPSNAP domain-containing protein</fullName>
    </recommendedName>
</protein>
<evidence type="ECO:0000313" key="1">
    <source>
        <dbReference type="EMBL" id="NBD28360.1"/>
    </source>
</evidence>
<dbReference type="Gene3D" id="3.30.70.100">
    <property type="match status" value="1"/>
</dbReference>
<gene>
    <name evidence="1" type="ORF">GT019_31255</name>
</gene>
<sequence length="59" mass="7361">MKHFWVDEDASKEKLFYVLEHPDMASRERNFQAFLDEPKWQELRERTKQMFSENKVLDR</sequence>
<dbReference type="Proteomes" id="UP000665561">
    <property type="component" value="Unassembled WGS sequence"/>
</dbReference>
<dbReference type="EMBL" id="JAAAMV010000041">
    <property type="protein sequence ID" value="NBD28360.1"/>
    <property type="molecule type" value="Genomic_DNA"/>
</dbReference>